<dbReference type="SUPFAM" id="SSF52540">
    <property type="entry name" value="P-loop containing nucleoside triphosphate hydrolases"/>
    <property type="match status" value="2"/>
</dbReference>
<dbReference type="Gene3D" id="3.40.50.300">
    <property type="entry name" value="P-loop containing nucleotide triphosphate hydrolases"/>
    <property type="match status" value="2"/>
</dbReference>
<dbReference type="PROSITE" id="PS50893">
    <property type="entry name" value="ABC_TRANSPORTER_2"/>
    <property type="match status" value="2"/>
</dbReference>
<dbReference type="PANTHER" id="PTHR19211:SF14">
    <property type="entry name" value="ATP-BINDING CASSETTE SUB-FAMILY F MEMBER 1"/>
    <property type="match status" value="1"/>
</dbReference>
<comment type="caution">
    <text evidence="6">The sequence shown here is derived from an EMBL/GenBank/DDBJ whole genome shotgun (WGS) entry which is preliminary data.</text>
</comment>
<dbReference type="InterPro" id="IPR050611">
    <property type="entry name" value="ABCF"/>
</dbReference>
<keyword evidence="7" id="KW-1185">Reference proteome</keyword>
<keyword evidence="3 6" id="KW-0067">ATP-binding</keyword>
<dbReference type="InterPro" id="IPR017871">
    <property type="entry name" value="ABC_transporter-like_CS"/>
</dbReference>
<dbReference type="PANTHER" id="PTHR19211">
    <property type="entry name" value="ATP-BINDING TRANSPORT PROTEIN-RELATED"/>
    <property type="match status" value="1"/>
</dbReference>
<feature type="domain" description="ABC transporter" evidence="5">
    <location>
        <begin position="5"/>
        <end position="222"/>
    </location>
</feature>
<dbReference type="InterPro" id="IPR003439">
    <property type="entry name" value="ABC_transporter-like_ATP-bd"/>
</dbReference>
<proteinExistence type="predicted"/>
<evidence type="ECO:0000313" key="7">
    <source>
        <dbReference type="Proteomes" id="UP001217178"/>
    </source>
</evidence>
<organism evidence="6 7">
    <name type="scientific">Xenorhabdus yunnanensis</name>
    <dbReference type="NCBI Taxonomy" id="3025878"/>
    <lineage>
        <taxon>Bacteria</taxon>
        <taxon>Pseudomonadati</taxon>
        <taxon>Pseudomonadota</taxon>
        <taxon>Gammaproteobacteria</taxon>
        <taxon>Enterobacterales</taxon>
        <taxon>Morganellaceae</taxon>
        <taxon>Xenorhabdus</taxon>
    </lineage>
</organism>
<dbReference type="PROSITE" id="PS00211">
    <property type="entry name" value="ABC_TRANSPORTER_1"/>
    <property type="match status" value="1"/>
</dbReference>
<dbReference type="Pfam" id="PF00005">
    <property type="entry name" value="ABC_tran"/>
    <property type="match status" value="2"/>
</dbReference>
<dbReference type="RefSeq" id="WP_273554576.1">
    <property type="nucleotide sequence ID" value="NZ_JAQRFI010000014.1"/>
</dbReference>
<name>A0ABT5LHA2_9GAMM</name>
<dbReference type="Proteomes" id="UP001217178">
    <property type="component" value="Unassembled WGS sequence"/>
</dbReference>
<dbReference type="CDD" id="cd03221">
    <property type="entry name" value="ABCF_EF-3"/>
    <property type="match status" value="2"/>
</dbReference>
<sequence>MSTLIHCNKVNFGINSKPLFSNLSITIKENDRIALVGYNGTGKTHLLKLLSGIEKLDDGLIEYANGLRLEMVSQFIDGALLEMTLLESISQKVKQVDEYSDYKAVSMLYNFGFQDIDFDTKVADLSGGQKTKLMFSISAVVEPDIILFDEPSNHLDANTLKFFEDFFNNNLKSAFIIVSHDRNFLDNVTNQTIFLRDQQLTSFSLPFSQAFEALQEKDEADALRLKAEEKNIRRIQESAKRVALWAKLYDNEKLARKAKSMEKRVEKLEQSKTRTTEGETYRLSLDADTIKSKQMLQIEEKWIGYQLNGQFNSLFATNGLYIRPGDRIALLGDNGVGKSTLIHTLVEAYNQARSKHNKQLENSAYDTENITFSPQCNMGYLDQELEKIPLNESIFDVVRNNTPNIDDITCKQQLIAAGFEYADFNKLVGRLSGGERSRLMFLILKLNKHNFLILDEPTNHLDIFGKMELESELINNEMTILITSHDRAFIDNVANRFLLIKNGKLEEVTSSDGYYLFLNEKVISSQKKVIFSQKEVVRDRGSTHDESEILADLADEEKVLQRIVVLEKNLAEDLARKPKHQKLKNQEIWRKEIKRLYEILG</sequence>
<accession>A0ABT5LHA2</accession>
<dbReference type="InterPro" id="IPR027417">
    <property type="entry name" value="P-loop_NTPase"/>
</dbReference>
<keyword evidence="4" id="KW-0175">Coiled coil</keyword>
<feature type="coiled-coil region" evidence="4">
    <location>
        <begin position="251"/>
        <end position="278"/>
    </location>
</feature>
<keyword evidence="2" id="KW-0547">Nucleotide-binding</keyword>
<evidence type="ECO:0000313" key="6">
    <source>
        <dbReference type="EMBL" id="MDC9589244.1"/>
    </source>
</evidence>
<dbReference type="SMART" id="SM00382">
    <property type="entry name" value="AAA"/>
    <property type="match status" value="2"/>
</dbReference>
<feature type="domain" description="ABC transporter" evidence="5">
    <location>
        <begin position="296"/>
        <end position="527"/>
    </location>
</feature>
<evidence type="ECO:0000256" key="3">
    <source>
        <dbReference type="ARBA" id="ARBA00022840"/>
    </source>
</evidence>
<dbReference type="EMBL" id="JAQRFI010000014">
    <property type="protein sequence ID" value="MDC9589244.1"/>
    <property type="molecule type" value="Genomic_DNA"/>
</dbReference>
<evidence type="ECO:0000256" key="4">
    <source>
        <dbReference type="SAM" id="Coils"/>
    </source>
</evidence>
<protein>
    <submittedName>
        <fullName evidence="6">ABC-F family ATP-binding cassette domain-containing protein</fullName>
    </submittedName>
</protein>
<keyword evidence="1" id="KW-0677">Repeat</keyword>
<evidence type="ECO:0000256" key="2">
    <source>
        <dbReference type="ARBA" id="ARBA00022741"/>
    </source>
</evidence>
<gene>
    <name evidence="6" type="ORF">PSI23_07885</name>
</gene>
<dbReference type="InterPro" id="IPR003593">
    <property type="entry name" value="AAA+_ATPase"/>
</dbReference>
<dbReference type="GO" id="GO:0005524">
    <property type="term" value="F:ATP binding"/>
    <property type="evidence" value="ECO:0007669"/>
    <property type="project" value="UniProtKB-KW"/>
</dbReference>
<evidence type="ECO:0000256" key="1">
    <source>
        <dbReference type="ARBA" id="ARBA00022737"/>
    </source>
</evidence>
<evidence type="ECO:0000259" key="5">
    <source>
        <dbReference type="PROSITE" id="PS50893"/>
    </source>
</evidence>
<reference evidence="6 7" key="1">
    <citation type="submission" date="2023-02" db="EMBL/GenBank/DDBJ databases">
        <title>Entomopathogenic bacteria.</title>
        <authorList>
            <person name="Machado R.A."/>
        </authorList>
    </citation>
    <scope>NUCLEOTIDE SEQUENCE [LARGE SCALE GENOMIC DNA]</scope>
    <source>
        <strain evidence="6 7">XENO-10</strain>
    </source>
</reference>